<reference evidence="2 3" key="1">
    <citation type="submission" date="2019-12" db="EMBL/GenBank/DDBJ databases">
        <title>Chromosome-level assembly of the Caenorhabditis remanei genome.</title>
        <authorList>
            <person name="Teterina A.A."/>
            <person name="Willis J.H."/>
            <person name="Phillips P.C."/>
        </authorList>
    </citation>
    <scope>NUCLEOTIDE SEQUENCE [LARGE SCALE GENOMIC DNA]</scope>
    <source>
        <strain evidence="2 3">PX506</strain>
        <tissue evidence="2">Whole organism</tissue>
    </source>
</reference>
<accession>A0A6A5GI24</accession>
<organism evidence="2 3">
    <name type="scientific">Caenorhabditis remanei</name>
    <name type="common">Caenorhabditis vulgaris</name>
    <dbReference type="NCBI Taxonomy" id="31234"/>
    <lineage>
        <taxon>Eukaryota</taxon>
        <taxon>Metazoa</taxon>
        <taxon>Ecdysozoa</taxon>
        <taxon>Nematoda</taxon>
        <taxon>Chromadorea</taxon>
        <taxon>Rhabditida</taxon>
        <taxon>Rhabditina</taxon>
        <taxon>Rhabditomorpha</taxon>
        <taxon>Rhabditoidea</taxon>
        <taxon>Rhabditidae</taxon>
        <taxon>Peloderinae</taxon>
        <taxon>Caenorhabditis</taxon>
    </lineage>
</organism>
<feature type="region of interest" description="Disordered" evidence="1">
    <location>
        <begin position="16"/>
        <end position="59"/>
    </location>
</feature>
<dbReference type="AlphaFoldDB" id="A0A6A5GI24"/>
<evidence type="ECO:0000256" key="1">
    <source>
        <dbReference type="SAM" id="MobiDB-lite"/>
    </source>
</evidence>
<feature type="compositionally biased region" description="Basic and acidic residues" evidence="1">
    <location>
        <begin position="50"/>
        <end position="59"/>
    </location>
</feature>
<dbReference type="Proteomes" id="UP000483820">
    <property type="component" value="Chromosome V"/>
</dbReference>
<dbReference type="RefSeq" id="XP_003091392.2">
    <property type="nucleotide sequence ID" value="XM_003091344.2"/>
</dbReference>
<sequence length="157" mass="18090">MSHVYSSNENAKAVKDLSKSYKNKSAKSEGPISDEIKKIVHPSRTSLKRKREEKGEEDGTVRKMEWLKMKAKDAVIPTETNAVVKPEYLFREPGAIVFNICYPCKKFNSERQVEVVEPGMVQIPLALCSVCRNHLNLQRQIKFFQFEIPTVKKEYNL</sequence>
<evidence type="ECO:0000313" key="2">
    <source>
        <dbReference type="EMBL" id="KAF1754089.1"/>
    </source>
</evidence>
<proteinExistence type="predicted"/>
<dbReference type="GeneID" id="9798504"/>
<protein>
    <submittedName>
        <fullName evidence="2">Uncharacterized protein</fullName>
    </submittedName>
</protein>
<dbReference type="EMBL" id="WUAV01000005">
    <property type="protein sequence ID" value="KAF1754089.1"/>
    <property type="molecule type" value="Genomic_DNA"/>
</dbReference>
<evidence type="ECO:0000313" key="3">
    <source>
        <dbReference type="Proteomes" id="UP000483820"/>
    </source>
</evidence>
<dbReference type="CTD" id="9798504"/>
<comment type="caution">
    <text evidence="2">The sequence shown here is derived from an EMBL/GenBank/DDBJ whole genome shotgun (WGS) entry which is preliminary data.</text>
</comment>
<dbReference type="KEGG" id="crq:GCK72_020647"/>
<gene>
    <name evidence="2" type="ORF">GCK72_020647</name>
</gene>
<name>A0A6A5GI24_CAERE</name>